<proteinExistence type="predicted"/>
<gene>
    <name evidence="2" type="ORF">BXZ70DRAFT_1002380</name>
</gene>
<dbReference type="InterPro" id="IPR011009">
    <property type="entry name" value="Kinase-like_dom_sf"/>
</dbReference>
<dbReference type="EMBL" id="JAEVFJ010000046">
    <property type="protein sequence ID" value="KAH8084299.1"/>
    <property type="molecule type" value="Genomic_DNA"/>
</dbReference>
<keyword evidence="3" id="KW-1185">Reference proteome</keyword>
<comment type="caution">
    <text evidence="2">The sequence shown here is derived from an EMBL/GenBank/DDBJ whole genome shotgun (WGS) entry which is preliminary data.</text>
</comment>
<dbReference type="PANTHER" id="PTHR21310">
    <property type="entry name" value="AMINOGLYCOSIDE PHOSPHOTRANSFERASE-RELATED-RELATED"/>
    <property type="match status" value="1"/>
</dbReference>
<dbReference type="InterPro" id="IPR051678">
    <property type="entry name" value="AGP_Transferase"/>
</dbReference>
<dbReference type="PANTHER" id="PTHR21310:SF58">
    <property type="entry name" value="AMINOGLYCOSIDE PHOSPHOTRANSFERASE DOMAIN-CONTAINING PROTEIN"/>
    <property type="match status" value="1"/>
</dbReference>
<name>A0A8K0UGB8_9AGAR</name>
<feature type="domain" description="Aminoglycoside phosphotransferase" evidence="1">
    <location>
        <begin position="55"/>
        <end position="106"/>
    </location>
</feature>
<evidence type="ECO:0000313" key="2">
    <source>
        <dbReference type="EMBL" id="KAH8084299.1"/>
    </source>
</evidence>
<accession>A0A8K0UGB8</accession>
<dbReference type="InterPro" id="IPR002575">
    <property type="entry name" value="Aminoglycoside_PTrfase"/>
</dbReference>
<evidence type="ECO:0000313" key="3">
    <source>
        <dbReference type="Proteomes" id="UP000813824"/>
    </source>
</evidence>
<organism evidence="2 3">
    <name type="scientific">Cristinia sonorae</name>
    <dbReference type="NCBI Taxonomy" id="1940300"/>
    <lineage>
        <taxon>Eukaryota</taxon>
        <taxon>Fungi</taxon>
        <taxon>Dikarya</taxon>
        <taxon>Basidiomycota</taxon>
        <taxon>Agaricomycotina</taxon>
        <taxon>Agaricomycetes</taxon>
        <taxon>Agaricomycetidae</taxon>
        <taxon>Agaricales</taxon>
        <taxon>Pleurotineae</taxon>
        <taxon>Stephanosporaceae</taxon>
        <taxon>Cristinia</taxon>
    </lineage>
</organism>
<dbReference type="Gene3D" id="3.90.1200.10">
    <property type="match status" value="1"/>
</dbReference>
<evidence type="ECO:0000259" key="1">
    <source>
        <dbReference type="Pfam" id="PF01636"/>
    </source>
</evidence>
<dbReference type="AlphaFoldDB" id="A0A8K0UGB8"/>
<dbReference type="SUPFAM" id="SSF56112">
    <property type="entry name" value="Protein kinase-like (PK-like)"/>
    <property type="match status" value="1"/>
</dbReference>
<dbReference type="Proteomes" id="UP000813824">
    <property type="component" value="Unassembled WGS sequence"/>
</dbReference>
<reference evidence="2" key="1">
    <citation type="journal article" date="2021" name="New Phytol.">
        <title>Evolutionary innovations through gain and loss of genes in the ectomycorrhizal Boletales.</title>
        <authorList>
            <person name="Wu G."/>
            <person name="Miyauchi S."/>
            <person name="Morin E."/>
            <person name="Kuo A."/>
            <person name="Drula E."/>
            <person name="Varga T."/>
            <person name="Kohler A."/>
            <person name="Feng B."/>
            <person name="Cao Y."/>
            <person name="Lipzen A."/>
            <person name="Daum C."/>
            <person name="Hundley H."/>
            <person name="Pangilinan J."/>
            <person name="Johnson J."/>
            <person name="Barry K."/>
            <person name="LaButti K."/>
            <person name="Ng V."/>
            <person name="Ahrendt S."/>
            <person name="Min B."/>
            <person name="Choi I.G."/>
            <person name="Park H."/>
            <person name="Plett J.M."/>
            <person name="Magnuson J."/>
            <person name="Spatafora J.W."/>
            <person name="Nagy L.G."/>
            <person name="Henrissat B."/>
            <person name="Grigoriev I.V."/>
            <person name="Yang Z.L."/>
            <person name="Xu J."/>
            <person name="Martin F.M."/>
        </authorList>
    </citation>
    <scope>NUCLEOTIDE SEQUENCE</scope>
    <source>
        <strain evidence="2">KKN 215</strain>
    </source>
</reference>
<protein>
    <recommendedName>
        <fullName evidence="1">Aminoglycoside phosphotransferase domain-containing protein</fullName>
    </recommendedName>
</protein>
<dbReference type="Pfam" id="PF01636">
    <property type="entry name" value="APH"/>
    <property type="match status" value="1"/>
</dbReference>
<sequence>MTPTELDHVACQLKGVLQQMRSIKSSTLGSVSGGPYRNRFMPWPYHPTCAFASDTIHFVHGDLLPQNILVEGSTITAIIDWETAGFYPAFWEYCRMHCSQLMTPAWGHVLSHIFPEQDAETIWGVIDAV</sequence>
<dbReference type="OrthoDB" id="5598852at2759"/>